<dbReference type="Gene3D" id="3.30.1010.10">
    <property type="entry name" value="Phosphatidylinositol 3-kinase Catalytic Subunit, Chain A, domain 4"/>
    <property type="match status" value="1"/>
</dbReference>
<evidence type="ECO:0000259" key="16">
    <source>
        <dbReference type="PROSITE" id="PS51190"/>
    </source>
</evidence>
<keyword evidence="10" id="KW-0131">Cell cycle</keyword>
<dbReference type="Pfam" id="PF02259">
    <property type="entry name" value="FAT"/>
    <property type="match status" value="1"/>
</dbReference>
<keyword evidence="6" id="KW-0227">DNA damage</keyword>
<evidence type="ECO:0000256" key="1">
    <source>
        <dbReference type="ARBA" id="ARBA00004123"/>
    </source>
</evidence>
<evidence type="ECO:0000256" key="9">
    <source>
        <dbReference type="ARBA" id="ARBA00023242"/>
    </source>
</evidence>
<comment type="catalytic activity">
    <reaction evidence="11">
        <text>L-threonyl-[protein] + ATP = O-phospho-L-threonyl-[protein] + ADP + H(+)</text>
        <dbReference type="Rhea" id="RHEA:46608"/>
        <dbReference type="Rhea" id="RHEA-COMP:11060"/>
        <dbReference type="Rhea" id="RHEA-COMP:11605"/>
        <dbReference type="ChEBI" id="CHEBI:15378"/>
        <dbReference type="ChEBI" id="CHEBI:30013"/>
        <dbReference type="ChEBI" id="CHEBI:30616"/>
        <dbReference type="ChEBI" id="CHEBI:61977"/>
        <dbReference type="ChEBI" id="CHEBI:456216"/>
        <dbReference type="EC" id="2.7.11.1"/>
    </reaction>
</comment>
<proteinExistence type="predicted"/>
<accession>A0A226EXP6</accession>
<evidence type="ECO:0000256" key="7">
    <source>
        <dbReference type="ARBA" id="ARBA00022777"/>
    </source>
</evidence>
<evidence type="ECO:0000259" key="15">
    <source>
        <dbReference type="PROSITE" id="PS51189"/>
    </source>
</evidence>
<evidence type="ECO:0000256" key="12">
    <source>
        <dbReference type="ARBA" id="ARBA00048679"/>
    </source>
</evidence>
<reference evidence="17 18" key="1">
    <citation type="submission" date="2015-12" db="EMBL/GenBank/DDBJ databases">
        <title>The genome of Folsomia candida.</title>
        <authorList>
            <person name="Faddeeva A."/>
            <person name="Derks M.F."/>
            <person name="Anvar Y."/>
            <person name="Smit S."/>
            <person name="Van Straalen N."/>
            <person name="Roelofs D."/>
        </authorList>
    </citation>
    <scope>NUCLEOTIDE SEQUENCE [LARGE SCALE GENOMIC DNA]</scope>
    <source>
        <strain evidence="17 18">VU population</strain>
        <tissue evidence="17">Whole body</tissue>
    </source>
</reference>
<evidence type="ECO:0000259" key="14">
    <source>
        <dbReference type="PROSITE" id="PS50290"/>
    </source>
</evidence>
<dbReference type="GO" id="GO:0005524">
    <property type="term" value="F:ATP binding"/>
    <property type="evidence" value="ECO:0007669"/>
    <property type="project" value="UniProtKB-KW"/>
</dbReference>
<dbReference type="InterPro" id="IPR038980">
    <property type="entry name" value="ATM_plant"/>
</dbReference>
<dbReference type="EC" id="2.7.11.1" evidence="2"/>
<dbReference type="GO" id="GO:0006281">
    <property type="term" value="P:DNA repair"/>
    <property type="evidence" value="ECO:0007669"/>
    <property type="project" value="InterPro"/>
</dbReference>
<evidence type="ECO:0000256" key="10">
    <source>
        <dbReference type="ARBA" id="ARBA00023306"/>
    </source>
</evidence>
<comment type="caution">
    <text evidence="17">The sequence shown here is derived from an EMBL/GenBank/DDBJ whole genome shotgun (WGS) entry which is preliminary data.</text>
</comment>
<keyword evidence="3" id="KW-0723">Serine/threonine-protein kinase</keyword>
<dbReference type="InterPro" id="IPR036940">
    <property type="entry name" value="PI3/4_kinase_cat_sf"/>
</dbReference>
<dbReference type="Gene3D" id="1.10.1070.11">
    <property type="entry name" value="Phosphatidylinositol 3-/4-kinase, catalytic domain"/>
    <property type="match status" value="1"/>
</dbReference>
<dbReference type="Proteomes" id="UP000198287">
    <property type="component" value="Unassembled WGS sequence"/>
</dbReference>
<feature type="domain" description="FATC" evidence="16">
    <location>
        <begin position="2990"/>
        <end position="3022"/>
    </location>
</feature>
<evidence type="ECO:0000256" key="13">
    <source>
        <dbReference type="ARBA" id="ARBA00073111"/>
    </source>
</evidence>
<dbReference type="OMA" id="ASIAKCT"/>
<dbReference type="GO" id="GO:0004674">
    <property type="term" value="F:protein serine/threonine kinase activity"/>
    <property type="evidence" value="ECO:0007669"/>
    <property type="project" value="UniProtKB-KW"/>
</dbReference>
<dbReference type="SUPFAM" id="SSF56112">
    <property type="entry name" value="Protein kinase-like (PK-like)"/>
    <property type="match status" value="1"/>
</dbReference>
<dbReference type="SUPFAM" id="SSF48371">
    <property type="entry name" value="ARM repeat"/>
    <property type="match status" value="2"/>
</dbReference>
<dbReference type="FunFam" id="3.30.1010.10:FF:000023">
    <property type="entry name" value="Serine/threonine-protein kinase ATM"/>
    <property type="match status" value="1"/>
</dbReference>
<keyword evidence="4" id="KW-0808">Transferase</keyword>
<dbReference type="InterPro" id="IPR000403">
    <property type="entry name" value="PI3/4_kinase_cat_dom"/>
</dbReference>
<dbReference type="InterPro" id="IPR044107">
    <property type="entry name" value="PIKKc_ATM"/>
</dbReference>
<feature type="domain" description="FAT" evidence="15">
    <location>
        <begin position="1915"/>
        <end position="2539"/>
    </location>
</feature>
<evidence type="ECO:0000313" key="17">
    <source>
        <dbReference type="EMBL" id="OXA61844.1"/>
    </source>
</evidence>
<dbReference type="InterPro" id="IPR016024">
    <property type="entry name" value="ARM-type_fold"/>
</dbReference>
<dbReference type="SMART" id="SM01343">
    <property type="entry name" value="FATC"/>
    <property type="match status" value="1"/>
</dbReference>
<dbReference type="PROSITE" id="PS51189">
    <property type="entry name" value="FAT"/>
    <property type="match status" value="1"/>
</dbReference>
<evidence type="ECO:0000256" key="4">
    <source>
        <dbReference type="ARBA" id="ARBA00022679"/>
    </source>
</evidence>
<evidence type="ECO:0000256" key="5">
    <source>
        <dbReference type="ARBA" id="ARBA00022741"/>
    </source>
</evidence>
<dbReference type="PANTHER" id="PTHR37079:SF4">
    <property type="entry name" value="SERINE_THREONINE-PROTEIN KINASE ATM"/>
    <property type="match status" value="1"/>
</dbReference>
<dbReference type="CDD" id="cd05171">
    <property type="entry name" value="PIKKc_ATM"/>
    <property type="match status" value="1"/>
</dbReference>
<dbReference type="InterPro" id="IPR003152">
    <property type="entry name" value="FATC_dom"/>
</dbReference>
<dbReference type="Pfam" id="PF00454">
    <property type="entry name" value="PI3_PI4_kinase"/>
    <property type="match status" value="1"/>
</dbReference>
<keyword evidence="8" id="KW-0067">ATP-binding</keyword>
<dbReference type="InterPro" id="IPR014009">
    <property type="entry name" value="PIK_FAT"/>
</dbReference>
<dbReference type="PROSITE" id="PS51190">
    <property type="entry name" value="FATC"/>
    <property type="match status" value="1"/>
</dbReference>
<dbReference type="OrthoDB" id="381190at2759"/>
<dbReference type="InterPro" id="IPR011009">
    <property type="entry name" value="Kinase-like_dom_sf"/>
</dbReference>
<keyword evidence="7 17" id="KW-0418">Kinase</keyword>
<sequence length="3022" mass="341751">MPSSDKTILNNVQGAISMFKSNRVSERKKGAERLMELLSESDNVCRTLDSNSVHKDKNGEKLTWGVLFNEVCEYFTKETDKLTTSHVGSAAKNYCFSVVHRVFQKGTCHRPWIAWNNIFTFIVSHLSQDTHVLVYGSALVSMLHNFLSIEPYVSIIVSHSWIELIKLLLKLYVNGKYNIPPFTLLQCINICIQEGSNHPTVISTLRSDVVQFYENIFTTDKAGTRTNISIILRGFTSLCRKNAVEFRGIICKLGELLIPRILNSSNYTNDEEGVIVELLLVQLQIHSPCDTSMKDTSAFLANDCRRWTEIVKSIYVFCLDALDDIAIKKNSHFNKDLQVSDKLILLAAKCTKLVYMDGQLDEPSSSGDEDEPNPTKKSMRCRSFQNVLSDICSRVTPNESQIVWMNYLTGVFTQFPQLVSTRLNFGNLFQMGTTLLKSTYVTRRDVYLFLLCLLNTEKHLIGTGVLKSRSKCWENVWDLTIRSLSVSEFKIEALELLRKILIEIQPSNVHSLLLVYTGGAIPVTPASLNLLAEYLSRCSLPLYLGSDSHVPSTMEMDVEIASTSCPRSSLIRWLLNSSTATMSAEEFHELGLGHEPLISTILCSLLVRQTHNLIYAERFCFRPNISMKVNIPSELGQFESVYEDFEKLLLKCCFVREPGIEAAIEQKRNSPTEPEVLKLSLIPTIPLRLVESLMEDFEKLPVFDHTSPDFIKKFTQLNYRVALYLNSINVLEKYTIGTRGGEDFGFRTNLEKLFDKALSRCVELTIDFMIKGKQKTALQVHELVVVLRNILKSSQLCDGVKVMLAQRFPQHLQELLKKAYRSNLVRYLERAANNPSDTLMFGSKDILARFISGGDEDGGISESRQIELVALESLGCLIDYGVICDHSIDLFSDILRDCINETYNSFIPFIFEFSSELIIRLIPALTSSSMEREYTDVLTLMTNLLQKMSKGFYLVPHCSAKLWEFFSDITGLTSRDSDVNKKNLMILVGTLTAFMKTGKPHGSSILVCQPGFKALTELAKSDPELLWSVFTPKSGPECWVLNEAYEFLNNPSHQIRLFANETICTTFESAAPLCAVQPAYPEIIVTRPWPLTEYFDKIYEFVQKTFSISTNLTSDENAEEAVNRTSIALACLSRLIFAYPFIQKKTIFSFLQLIQEKSIDIALSYRALLYASSTVTETMCCHVSFLLHEWLAANYKIDDFPYAFFGCESMAAFYNKFRKEIIVEFFLKNDTEGLSEIAKFFGGEPIEDLITECYGMLMARIVPVIAVYKYQSIAGKDVTQLQELQKRLNTTLGGKIQTESLMMTRLEDVVMQLVSLVFDAKIPSAWGCPNTFVLPEPSSTHYDENSVDIGLKFLRENSSRKDVSLIAYLATHTPKAIYDTLLILITRVHNSHDALEKFWRLHQFAYFVKQLLQEQPPIFNTMKEYVCQFVVHGYIRLLNLENGKGKYSQYLRESLVFLISQLVLTLTLNYTDEMKQHYYTVVNNLVVSVVRHPDLLKAAKKPLDILLIRYQKDFVDCIATLDPFPSNKVSDFDVYKDVLQSVKYGHGGASGSSSVKSVGNTKSDSEWSLFKELKSYLDNGSERWTLERLVWIRELLSLKKRDVEKLVRLMEGKRFSDECQSEVLHALIQTLLSVIKNGTDQDVVIEAARCLGEIGPVDLSVLVLPNCTPKKREIKGMAGSLLTIMQILVDYLKADDIKLVTTSGDVLRALCRTTECAELINKDFTNTRTDAILKPFKVTQGTIPKTPEKVYPNVIETKLGLNEMNECLDYKTWLTQLTCGLIECFKEGDSVIASLLSVCRIKVEFCQEILPFVFYVLLYSGRMNPLVRKTVSGYFRNFFTKCLYNLANSSDCSRSFTPVVGVENQGSIYTNKLALRNLIGVIQFLRIHPAPQEYKGSSKITPWDSNFWMDISYFDLSRAAQHCGAYLTSILFTEVAVTELDMGVNSHVEDSVEEDMDAFYSQGNLLIPASRGGIRGESMELLLKAYTSIGEPDAVYGCGSARFSDGVMNISHLQQRRQFFRVLSAADGNALDSNSSTKAGVAGALKDLALYNSLWTYLKGAEAEDKMLDYDLAEIQYECGWRLSKWNLHCDKATYLKDGSFFENSRTHGMLQRFVYESVQTGLAKDVVNHVENVARGYRSVSQNLRHASIESSENLYGFLSQFQMLRVVEDFFEEESKDGSLGINSFLQRWRTHDKINSADLKFQEPVLSLRGVLLHSFDQRNPSSKLETAYDDSMLELLAKSRECGRLEFAENCANCISSLSDRSLKKDLEIAKNHWARGDQDIARHILGKLIKKSNPDICDLYPNMLLLHGEWLSESMSERPTVILEKYLLRSVQIFEKKTVAGQTEWTKAHFVLAKYADEQYQNLSKYMKSDLYAEKIAHLAKAKVDVAAIANVADGDVRRSAISLKRQSNIDEDEIQRICDEKKKFLLLALRHYLRGLKDCNEQDLLVFRAVALWMENAESIDTKFCTMVNQLVASEYLPSYKYVVVLHQLSARLNGTSSSCSGKMGDNIMNILSKCVQQHPYHTLPVLLTQSLLHADQPGGSANRQQNIENRVAAALRLVDALKQHKIWGSLTIKMARLWEALIQLANVREGKNSSTLSVLIPNNAEIKRLNGLEIVPVPTATLQVSPSGEYADIIGIHSFEPTYGLVGGINSPKRISCIGTNGIKFNMLLKGQDDLRQDAVMQQVFSVMNKLLQTEPKTKARRLHVRTYKVVPLSQRTGILEWCENTLTFGCYLVGENDANGAHFKYRPTDYTPLECRRKMLAVKDCGDNEKKYSTFMSILEHFKPVFRHFFFENFKEAGAYFERRLAYTRSVATNSMVGYILGLGDRHVLNILVDKTTAELIHIDLGVAFEQGRILPAPETIPFRLTRDIIDGMGVAGVEGVFRKSSEMTLEVLRNNSEIILTILEVLLYDPLYMWTLTQDRMRKVQPTDSNKSLNKTAGSVFNVGNAGDADTLNARNSSAARVLLRLRQKLAGVEESGTSASALSVPGHVSLLIQHAMEPERLSRLFPGWQPYL</sequence>
<comment type="subcellular location">
    <subcellularLocation>
        <location evidence="1">Nucleus</location>
    </subcellularLocation>
</comment>
<keyword evidence="18" id="KW-1185">Reference proteome</keyword>
<evidence type="ECO:0000313" key="18">
    <source>
        <dbReference type="Proteomes" id="UP000198287"/>
    </source>
</evidence>
<evidence type="ECO:0000256" key="2">
    <source>
        <dbReference type="ARBA" id="ARBA00012513"/>
    </source>
</evidence>
<dbReference type="STRING" id="158441.A0A226EXP6"/>
<dbReference type="GO" id="GO:0005634">
    <property type="term" value="C:nucleus"/>
    <property type="evidence" value="ECO:0007669"/>
    <property type="project" value="UniProtKB-SubCell"/>
</dbReference>
<dbReference type="PROSITE" id="PS00915">
    <property type="entry name" value="PI3_4_KINASE_1"/>
    <property type="match status" value="1"/>
</dbReference>
<dbReference type="PANTHER" id="PTHR37079">
    <property type="entry name" value="SERINE/THREONINE-PROTEIN KINASE ATM"/>
    <property type="match status" value="1"/>
</dbReference>
<keyword evidence="9" id="KW-0539">Nucleus</keyword>
<dbReference type="SMART" id="SM00146">
    <property type="entry name" value="PI3Kc"/>
    <property type="match status" value="1"/>
</dbReference>
<dbReference type="InterPro" id="IPR003151">
    <property type="entry name" value="PIK-rel_kinase_FAT"/>
</dbReference>
<evidence type="ECO:0000256" key="3">
    <source>
        <dbReference type="ARBA" id="ARBA00022527"/>
    </source>
</evidence>
<evidence type="ECO:0000256" key="8">
    <source>
        <dbReference type="ARBA" id="ARBA00022840"/>
    </source>
</evidence>
<gene>
    <name evidence="17" type="ORF">Fcan01_03128</name>
</gene>
<dbReference type="Pfam" id="PF02260">
    <property type="entry name" value="FATC"/>
    <property type="match status" value="1"/>
</dbReference>
<evidence type="ECO:0000256" key="11">
    <source>
        <dbReference type="ARBA" id="ARBA00047899"/>
    </source>
</evidence>
<dbReference type="GO" id="GO:0106310">
    <property type="term" value="F:protein serine kinase activity"/>
    <property type="evidence" value="ECO:0007669"/>
    <property type="project" value="RHEA"/>
</dbReference>
<dbReference type="InterPro" id="IPR018936">
    <property type="entry name" value="PI3/4_kinase_CS"/>
</dbReference>
<protein>
    <recommendedName>
        <fullName evidence="13">Serine/threonine-protein kinase ATM</fullName>
        <ecNumber evidence="2">2.7.11.1</ecNumber>
    </recommendedName>
</protein>
<comment type="catalytic activity">
    <reaction evidence="12">
        <text>L-seryl-[protein] + ATP = O-phospho-L-seryl-[protein] + ADP + H(+)</text>
        <dbReference type="Rhea" id="RHEA:17989"/>
        <dbReference type="Rhea" id="RHEA-COMP:9863"/>
        <dbReference type="Rhea" id="RHEA-COMP:11604"/>
        <dbReference type="ChEBI" id="CHEBI:15378"/>
        <dbReference type="ChEBI" id="CHEBI:29999"/>
        <dbReference type="ChEBI" id="CHEBI:30616"/>
        <dbReference type="ChEBI" id="CHEBI:83421"/>
        <dbReference type="ChEBI" id="CHEBI:456216"/>
        <dbReference type="EC" id="2.7.11.1"/>
    </reaction>
</comment>
<keyword evidence="5" id="KW-0547">Nucleotide-binding</keyword>
<feature type="domain" description="PI3K/PI4K catalytic" evidence="14">
    <location>
        <begin position="2646"/>
        <end position="2963"/>
    </location>
</feature>
<name>A0A226EXP6_FOLCA</name>
<dbReference type="PROSITE" id="PS00916">
    <property type="entry name" value="PI3_4_KINASE_2"/>
    <property type="match status" value="1"/>
</dbReference>
<evidence type="ECO:0000256" key="6">
    <source>
        <dbReference type="ARBA" id="ARBA00022763"/>
    </source>
</evidence>
<dbReference type="EMBL" id="LNIX01000001">
    <property type="protein sequence ID" value="OXA61844.1"/>
    <property type="molecule type" value="Genomic_DNA"/>
</dbReference>
<dbReference type="PROSITE" id="PS50290">
    <property type="entry name" value="PI3_4_KINASE_3"/>
    <property type="match status" value="1"/>
</dbReference>
<organism evidence="17 18">
    <name type="scientific">Folsomia candida</name>
    <name type="common">Springtail</name>
    <dbReference type="NCBI Taxonomy" id="158441"/>
    <lineage>
        <taxon>Eukaryota</taxon>
        <taxon>Metazoa</taxon>
        <taxon>Ecdysozoa</taxon>
        <taxon>Arthropoda</taxon>
        <taxon>Hexapoda</taxon>
        <taxon>Collembola</taxon>
        <taxon>Entomobryomorpha</taxon>
        <taxon>Isotomoidea</taxon>
        <taxon>Isotomidae</taxon>
        <taxon>Proisotominae</taxon>
        <taxon>Folsomia</taxon>
    </lineage>
</organism>